<evidence type="ECO:0000313" key="3">
    <source>
        <dbReference type="Proteomes" id="UP000016923"/>
    </source>
</evidence>
<feature type="chain" id="PRO_5013017304" evidence="1">
    <location>
        <begin position="16"/>
        <end position="329"/>
    </location>
</feature>
<keyword evidence="1" id="KW-0732">Signal</keyword>
<dbReference type="eggNOG" id="ENOG502RMAV">
    <property type="taxonomic scope" value="Eukaryota"/>
</dbReference>
<feature type="signal peptide" evidence="1">
    <location>
        <begin position="1"/>
        <end position="15"/>
    </location>
</feature>
<accession>S3CDI2</accession>
<evidence type="ECO:0000256" key="1">
    <source>
        <dbReference type="SAM" id="SignalP"/>
    </source>
</evidence>
<dbReference type="EMBL" id="KE148161">
    <property type="protein sequence ID" value="EPE04368.1"/>
    <property type="molecule type" value="Genomic_DNA"/>
</dbReference>
<organism evidence="2 3">
    <name type="scientific">Ophiostoma piceae (strain UAMH 11346)</name>
    <name type="common">Sap stain fungus</name>
    <dbReference type="NCBI Taxonomy" id="1262450"/>
    <lineage>
        <taxon>Eukaryota</taxon>
        <taxon>Fungi</taxon>
        <taxon>Dikarya</taxon>
        <taxon>Ascomycota</taxon>
        <taxon>Pezizomycotina</taxon>
        <taxon>Sordariomycetes</taxon>
        <taxon>Sordariomycetidae</taxon>
        <taxon>Ophiostomatales</taxon>
        <taxon>Ophiostomataceae</taxon>
        <taxon>Ophiostoma</taxon>
    </lineage>
</organism>
<keyword evidence="3" id="KW-1185">Reference proteome</keyword>
<gene>
    <name evidence="2" type="ORF">F503_01372</name>
</gene>
<protein>
    <submittedName>
        <fullName evidence="2">Uncharacterized protein</fullName>
    </submittedName>
</protein>
<sequence>MKLALLLAAASSASAGVLVKRPASPPSVAASSTSSASTSHPRGCRPKGTSLYGCFLDNTAAAIDYCSATGIFVPTPTTSVLEESTTYVTVLHPEIVVTAPATATEVSTVDTTSTDYSTLQSTTMTTSTATSTYMKTAYYATTVAKRAGSDVLEVYDARIHKRDAGGADLPTIHAYKRVTMTATVQSCSVAQGSPTASPVTVVITEKKRAVPTLAGRVAASSAAASASASASDFPCGLSPASTDVSSVCSVFVSSYAPTPSAVTDIIVAGVVTNYVDVTSDYASFFTVTTTIKSTTTKASVTLVVVTSVSTVTTTTCAVATVYTTVYAPV</sequence>
<name>S3CDI2_OPHP1</name>
<proteinExistence type="predicted"/>
<dbReference type="VEuPathDB" id="FungiDB:F503_01372"/>
<dbReference type="Proteomes" id="UP000016923">
    <property type="component" value="Unassembled WGS sequence"/>
</dbReference>
<reference evidence="2 3" key="1">
    <citation type="journal article" date="2013" name="BMC Genomics">
        <title>The genome and transcriptome of the pine saprophyte Ophiostoma piceae, and a comparison with the bark beetle-associated pine pathogen Grosmannia clavigera.</title>
        <authorList>
            <person name="Haridas S."/>
            <person name="Wang Y."/>
            <person name="Lim L."/>
            <person name="Massoumi Alamouti S."/>
            <person name="Jackman S."/>
            <person name="Docking R."/>
            <person name="Robertson G."/>
            <person name="Birol I."/>
            <person name="Bohlmann J."/>
            <person name="Breuil C."/>
        </authorList>
    </citation>
    <scope>NUCLEOTIDE SEQUENCE [LARGE SCALE GENOMIC DNA]</scope>
    <source>
        <strain evidence="2 3">UAMH 11346</strain>
    </source>
</reference>
<dbReference type="HOGENOM" id="CLU_850390_0_0_1"/>
<evidence type="ECO:0000313" key="2">
    <source>
        <dbReference type="EMBL" id="EPE04368.1"/>
    </source>
</evidence>
<dbReference type="AlphaFoldDB" id="S3CDI2"/>